<keyword evidence="1" id="KW-1133">Transmembrane helix</keyword>
<keyword evidence="1" id="KW-0812">Transmembrane</keyword>
<dbReference type="EMBL" id="JAIRBM010000024">
    <property type="protein sequence ID" value="MBZ6078906.1"/>
    <property type="molecule type" value="Genomic_DNA"/>
</dbReference>
<name>A0ABS7VTK7_9HYPH</name>
<reference evidence="2 3" key="1">
    <citation type="submission" date="2021-09" db="EMBL/GenBank/DDBJ databases">
        <title>The complete genome sequence of a new microorganism.</title>
        <authorList>
            <person name="Zi Z."/>
        </authorList>
    </citation>
    <scope>NUCLEOTIDE SEQUENCE [LARGE SCALE GENOMIC DNA]</scope>
    <source>
        <strain evidence="2 3">WGZ8</strain>
    </source>
</reference>
<sequence>MIERPIDDSTSSTFLTCSSCGFEVDVGPVIEAASRQVASLEKSARQLQVVAICLTALAVALAISLGNLLTLIGGGVLALMIMIQSLLYQYRAWQASHGRLFETQAPILEFLRAASGRTKPK</sequence>
<feature type="transmembrane region" description="Helical" evidence="1">
    <location>
        <begin position="71"/>
        <end position="90"/>
    </location>
</feature>
<gene>
    <name evidence="2" type="ORF">K9B37_21855</name>
</gene>
<comment type="caution">
    <text evidence="2">The sequence shown here is derived from an EMBL/GenBank/DDBJ whole genome shotgun (WGS) entry which is preliminary data.</text>
</comment>
<dbReference type="RefSeq" id="WP_224315659.1">
    <property type="nucleotide sequence ID" value="NZ_JAIRBM010000024.1"/>
</dbReference>
<protein>
    <submittedName>
        <fullName evidence="2">Uncharacterized protein</fullName>
    </submittedName>
</protein>
<organism evidence="2 3">
    <name type="scientific">Microvirga puerhi</name>
    <dbReference type="NCBI Taxonomy" id="2876078"/>
    <lineage>
        <taxon>Bacteria</taxon>
        <taxon>Pseudomonadati</taxon>
        <taxon>Pseudomonadota</taxon>
        <taxon>Alphaproteobacteria</taxon>
        <taxon>Hyphomicrobiales</taxon>
        <taxon>Methylobacteriaceae</taxon>
        <taxon>Microvirga</taxon>
    </lineage>
</organism>
<keyword evidence="1" id="KW-0472">Membrane</keyword>
<accession>A0ABS7VTK7</accession>
<evidence type="ECO:0000313" key="2">
    <source>
        <dbReference type="EMBL" id="MBZ6078906.1"/>
    </source>
</evidence>
<evidence type="ECO:0000313" key="3">
    <source>
        <dbReference type="Proteomes" id="UP000704176"/>
    </source>
</evidence>
<keyword evidence="3" id="KW-1185">Reference proteome</keyword>
<evidence type="ECO:0000256" key="1">
    <source>
        <dbReference type="SAM" id="Phobius"/>
    </source>
</evidence>
<proteinExistence type="predicted"/>
<dbReference type="Proteomes" id="UP000704176">
    <property type="component" value="Unassembled WGS sequence"/>
</dbReference>